<reference evidence="2 3" key="1">
    <citation type="journal article" date="2019" name="Nat. Ecol. Evol.">
        <title>Megaphylogeny resolves global patterns of mushroom evolution.</title>
        <authorList>
            <person name="Varga T."/>
            <person name="Krizsan K."/>
            <person name="Foldi C."/>
            <person name="Dima B."/>
            <person name="Sanchez-Garcia M."/>
            <person name="Sanchez-Ramirez S."/>
            <person name="Szollosi G.J."/>
            <person name="Szarkandi J.G."/>
            <person name="Papp V."/>
            <person name="Albert L."/>
            <person name="Andreopoulos W."/>
            <person name="Angelini C."/>
            <person name="Antonin V."/>
            <person name="Barry K.W."/>
            <person name="Bougher N.L."/>
            <person name="Buchanan P."/>
            <person name="Buyck B."/>
            <person name="Bense V."/>
            <person name="Catcheside P."/>
            <person name="Chovatia M."/>
            <person name="Cooper J."/>
            <person name="Damon W."/>
            <person name="Desjardin D."/>
            <person name="Finy P."/>
            <person name="Geml J."/>
            <person name="Haridas S."/>
            <person name="Hughes K."/>
            <person name="Justo A."/>
            <person name="Karasinski D."/>
            <person name="Kautmanova I."/>
            <person name="Kiss B."/>
            <person name="Kocsube S."/>
            <person name="Kotiranta H."/>
            <person name="LaButti K.M."/>
            <person name="Lechner B.E."/>
            <person name="Liimatainen K."/>
            <person name="Lipzen A."/>
            <person name="Lukacs Z."/>
            <person name="Mihaltcheva S."/>
            <person name="Morgado L.N."/>
            <person name="Niskanen T."/>
            <person name="Noordeloos M.E."/>
            <person name="Ohm R.A."/>
            <person name="Ortiz-Santana B."/>
            <person name="Ovrebo C."/>
            <person name="Racz N."/>
            <person name="Riley R."/>
            <person name="Savchenko A."/>
            <person name="Shiryaev A."/>
            <person name="Soop K."/>
            <person name="Spirin V."/>
            <person name="Szebenyi C."/>
            <person name="Tomsovsky M."/>
            <person name="Tulloss R.E."/>
            <person name="Uehling J."/>
            <person name="Grigoriev I.V."/>
            <person name="Vagvolgyi C."/>
            <person name="Papp T."/>
            <person name="Martin F.M."/>
            <person name="Miettinen O."/>
            <person name="Hibbett D.S."/>
            <person name="Nagy L.G."/>
        </authorList>
    </citation>
    <scope>NUCLEOTIDE SEQUENCE [LARGE SCALE GENOMIC DNA]</scope>
    <source>
        <strain evidence="2 3">CBS 309.79</strain>
    </source>
</reference>
<evidence type="ECO:0000256" key="1">
    <source>
        <dbReference type="SAM" id="MobiDB-lite"/>
    </source>
</evidence>
<sequence length="162" mass="18059">MDYFYILSVPAVQSDDILRLHLTCLSPSTSGRCADHGVWFVPSPLPISSGNSKPARFKTGRSSELSSKRRSQPKGRERHDYSTIRHRLGPDTQSAGRDPAYGVLADETLLMPVRRDGLSGHDSMQAMERAGCLLPELWVEIRFALEDMELDVEDDEPETKSG</sequence>
<accession>A0A5C3QMX2</accession>
<protein>
    <submittedName>
        <fullName evidence="2">Uncharacterized protein</fullName>
    </submittedName>
</protein>
<name>A0A5C3QMX2_9AGAR</name>
<dbReference type="Proteomes" id="UP000305067">
    <property type="component" value="Unassembled WGS sequence"/>
</dbReference>
<keyword evidence="3" id="KW-1185">Reference proteome</keyword>
<evidence type="ECO:0000313" key="2">
    <source>
        <dbReference type="EMBL" id="TFL03313.1"/>
    </source>
</evidence>
<organism evidence="2 3">
    <name type="scientific">Pterulicium gracile</name>
    <dbReference type="NCBI Taxonomy" id="1884261"/>
    <lineage>
        <taxon>Eukaryota</taxon>
        <taxon>Fungi</taxon>
        <taxon>Dikarya</taxon>
        <taxon>Basidiomycota</taxon>
        <taxon>Agaricomycotina</taxon>
        <taxon>Agaricomycetes</taxon>
        <taxon>Agaricomycetidae</taxon>
        <taxon>Agaricales</taxon>
        <taxon>Pleurotineae</taxon>
        <taxon>Pterulaceae</taxon>
        <taxon>Pterulicium</taxon>
    </lineage>
</organism>
<dbReference type="EMBL" id="ML178820">
    <property type="protein sequence ID" value="TFL03313.1"/>
    <property type="molecule type" value="Genomic_DNA"/>
</dbReference>
<feature type="compositionally biased region" description="Basic and acidic residues" evidence="1">
    <location>
        <begin position="74"/>
        <end position="83"/>
    </location>
</feature>
<gene>
    <name evidence="2" type="ORF">BDV98DRAFT_380928</name>
</gene>
<dbReference type="AlphaFoldDB" id="A0A5C3QMX2"/>
<proteinExistence type="predicted"/>
<feature type="region of interest" description="Disordered" evidence="1">
    <location>
        <begin position="50"/>
        <end position="99"/>
    </location>
</feature>
<evidence type="ECO:0000313" key="3">
    <source>
        <dbReference type="Proteomes" id="UP000305067"/>
    </source>
</evidence>